<accession>A0A0F9CKD4</accession>
<evidence type="ECO:0000313" key="1">
    <source>
        <dbReference type="EMBL" id="KKK97101.1"/>
    </source>
</evidence>
<dbReference type="AlphaFoldDB" id="A0A0F9CKD4"/>
<feature type="non-terminal residue" evidence="1">
    <location>
        <position position="1"/>
    </location>
</feature>
<dbReference type="EMBL" id="LAZR01046196">
    <property type="protein sequence ID" value="KKK97101.1"/>
    <property type="molecule type" value="Genomic_DNA"/>
</dbReference>
<organism evidence="1">
    <name type="scientific">marine sediment metagenome</name>
    <dbReference type="NCBI Taxonomy" id="412755"/>
    <lineage>
        <taxon>unclassified sequences</taxon>
        <taxon>metagenomes</taxon>
        <taxon>ecological metagenomes</taxon>
    </lineage>
</organism>
<protein>
    <submittedName>
        <fullName evidence="1">Uncharacterized protein</fullName>
    </submittedName>
</protein>
<gene>
    <name evidence="1" type="ORF">LCGC14_2656160</name>
</gene>
<sequence length="115" mass="13432">GYIGEENISHIAKKLIMEDYKTTGMDKLLKEMNELGKRDDGLWDKKRIIEEEGVKHLVTKRKEILKKLNSTELLVQKKKDEKILKIDKSLKENPSEIMDKVRREVSRGLILDALE</sequence>
<reference evidence="1" key="1">
    <citation type="journal article" date="2015" name="Nature">
        <title>Complex archaea that bridge the gap between prokaryotes and eukaryotes.</title>
        <authorList>
            <person name="Spang A."/>
            <person name="Saw J.H."/>
            <person name="Jorgensen S.L."/>
            <person name="Zaremba-Niedzwiedzka K."/>
            <person name="Martijn J."/>
            <person name="Lind A.E."/>
            <person name="van Eijk R."/>
            <person name="Schleper C."/>
            <person name="Guy L."/>
            <person name="Ettema T.J."/>
        </authorList>
    </citation>
    <scope>NUCLEOTIDE SEQUENCE</scope>
</reference>
<comment type="caution">
    <text evidence="1">The sequence shown here is derived from an EMBL/GenBank/DDBJ whole genome shotgun (WGS) entry which is preliminary data.</text>
</comment>
<proteinExistence type="predicted"/>
<name>A0A0F9CKD4_9ZZZZ</name>